<dbReference type="GO" id="GO:0050906">
    <property type="term" value="P:detection of stimulus involved in sensory perception"/>
    <property type="evidence" value="ECO:0007669"/>
    <property type="project" value="UniProtKB-ARBA"/>
</dbReference>
<evidence type="ECO:0000256" key="15">
    <source>
        <dbReference type="SAM" id="SignalP"/>
    </source>
</evidence>
<evidence type="ECO:0000256" key="11">
    <source>
        <dbReference type="ARBA" id="ARBA00023286"/>
    </source>
</evidence>
<accession>A0A8I6RE65</accession>
<keyword evidence="7" id="KW-0406">Ion transport</keyword>
<dbReference type="Pfam" id="PF00060">
    <property type="entry name" value="Lig_chan"/>
    <property type="match status" value="1"/>
</dbReference>
<dbReference type="RefSeq" id="XP_014243481.1">
    <property type="nucleotide sequence ID" value="XM_014387995.2"/>
</dbReference>
<feature type="domain" description="Ionotropic glutamate receptor L-glutamate and glycine-binding" evidence="17">
    <location>
        <begin position="220"/>
        <end position="309"/>
    </location>
</feature>
<dbReference type="OrthoDB" id="5984008at2759"/>
<keyword evidence="9" id="KW-0675">Receptor</keyword>
<evidence type="ECO:0000256" key="13">
    <source>
        <dbReference type="SAM" id="MobiDB-lite"/>
    </source>
</evidence>
<dbReference type="InterPro" id="IPR001320">
    <property type="entry name" value="Iontro_rcpt_C"/>
</dbReference>
<evidence type="ECO:0000256" key="5">
    <source>
        <dbReference type="ARBA" id="ARBA00022692"/>
    </source>
</evidence>
<keyword evidence="11" id="KW-1071">Ligand-gated ion channel</keyword>
<feature type="transmembrane region" description="Helical" evidence="14">
    <location>
        <begin position="609"/>
        <end position="627"/>
    </location>
</feature>
<evidence type="ECO:0000256" key="9">
    <source>
        <dbReference type="ARBA" id="ARBA00023170"/>
    </source>
</evidence>
<dbReference type="AlphaFoldDB" id="A0A8I6RE65"/>
<keyword evidence="5 14" id="KW-0812">Transmembrane</keyword>
<dbReference type="OMA" id="YWVAATY"/>
<organism evidence="18 19">
    <name type="scientific">Cimex lectularius</name>
    <name type="common">Bed bug</name>
    <name type="synonym">Acanthia lectularia</name>
    <dbReference type="NCBI Taxonomy" id="79782"/>
    <lineage>
        <taxon>Eukaryota</taxon>
        <taxon>Metazoa</taxon>
        <taxon>Ecdysozoa</taxon>
        <taxon>Arthropoda</taxon>
        <taxon>Hexapoda</taxon>
        <taxon>Insecta</taxon>
        <taxon>Pterygota</taxon>
        <taxon>Neoptera</taxon>
        <taxon>Paraneoptera</taxon>
        <taxon>Hemiptera</taxon>
        <taxon>Heteroptera</taxon>
        <taxon>Panheteroptera</taxon>
        <taxon>Cimicomorpha</taxon>
        <taxon>Cimicidae</taxon>
        <taxon>Cimex</taxon>
    </lineage>
</organism>
<dbReference type="GO" id="GO:0015276">
    <property type="term" value="F:ligand-gated monoatomic ion channel activity"/>
    <property type="evidence" value="ECO:0007669"/>
    <property type="project" value="InterPro"/>
</dbReference>
<evidence type="ECO:0000256" key="3">
    <source>
        <dbReference type="ARBA" id="ARBA00022448"/>
    </source>
</evidence>
<feature type="signal peptide" evidence="15">
    <location>
        <begin position="1"/>
        <end position="22"/>
    </location>
</feature>
<evidence type="ECO:0000259" key="17">
    <source>
        <dbReference type="Pfam" id="PF10613"/>
    </source>
</evidence>
<comment type="subcellular location">
    <subcellularLocation>
        <location evidence="1">Cell membrane</location>
        <topology evidence="1">Multi-pass membrane protein</topology>
    </subcellularLocation>
</comment>
<feature type="domain" description="Ionotropic glutamate receptor C-terminal" evidence="16">
    <location>
        <begin position="337"/>
        <end position="617"/>
    </location>
</feature>
<keyword evidence="6 14" id="KW-1133">Transmembrane helix</keyword>
<dbReference type="GeneID" id="106663287"/>
<feature type="region of interest" description="Disordered" evidence="13">
    <location>
        <begin position="571"/>
        <end position="593"/>
    </location>
</feature>
<evidence type="ECO:0000256" key="12">
    <source>
        <dbReference type="ARBA" id="ARBA00023303"/>
    </source>
</evidence>
<evidence type="ECO:0000256" key="6">
    <source>
        <dbReference type="ARBA" id="ARBA00022989"/>
    </source>
</evidence>
<keyword evidence="10" id="KW-0325">Glycoprotein</keyword>
<feature type="chain" id="PRO_5035172391" description="Ionotropic receptor" evidence="15">
    <location>
        <begin position="23"/>
        <end position="649"/>
    </location>
</feature>
<evidence type="ECO:0000256" key="4">
    <source>
        <dbReference type="ARBA" id="ARBA00022475"/>
    </source>
</evidence>
<evidence type="ECO:0000256" key="2">
    <source>
        <dbReference type="ARBA" id="ARBA00008685"/>
    </source>
</evidence>
<evidence type="ECO:0000313" key="19">
    <source>
        <dbReference type="Proteomes" id="UP000494040"/>
    </source>
</evidence>
<evidence type="ECO:0000256" key="7">
    <source>
        <dbReference type="ARBA" id="ARBA00023065"/>
    </source>
</evidence>
<evidence type="ECO:0000256" key="8">
    <source>
        <dbReference type="ARBA" id="ARBA00023136"/>
    </source>
</evidence>
<dbReference type="Proteomes" id="UP000494040">
    <property type="component" value="Unassembled WGS sequence"/>
</dbReference>
<evidence type="ECO:0000256" key="1">
    <source>
        <dbReference type="ARBA" id="ARBA00004651"/>
    </source>
</evidence>
<reference evidence="18" key="1">
    <citation type="submission" date="2022-01" db="UniProtKB">
        <authorList>
            <consortium name="EnsemblMetazoa"/>
        </authorList>
    </citation>
    <scope>IDENTIFICATION</scope>
</reference>
<sequence>MSSLKTIFVVALFLMICESKTAHKNLMLIKCIKDMAAALPTKELSLVFDYDYDEDFINDFIISLFNSGLKAVVYQLDNPKQEASYLNKLLDDMKMRMDGYTSAEYFIFAKKSVAEDILQMISSENLARRNVIFLFFWKGKKISYKFSINIQEAMRICVITSPRYGLFKLGYSQARPDGKNTLDLVNWWTENYGLFQQPLLPKASKVYKNFKGRVFNIPVLHKPPWNFVTYNNDTIEVIGGRDDKLLRLLSSKLNFEYDYFDPPDRSQGSAIINGTMQGVLGLIWQKEVEMFIGDLTVTYERSQVVEFSFLTLADNEAFLTHAPGRLNEALALIRPFQWQVWPAVIVTIFISGPFLYMLILASTEWKITSISKLWDCIWITTSIFLRQSITDCFKVDRVRILIATMYLVSTYVIGDMYSANLTSMFARPAREKPITTLEQLDKAMAFKGYQLLAERHSASHAILENGTGLYKSIWDKMKGQLEYLLDSTEDGMKIVKKEKNFALIGGRETFFYDTRRFGVHYFHLSEKLFTRYSAIALQIGCPFIHNFNEILMRLFEAGVLTKITEDEYQKLKEKQPSKAPKKQTEVGEGKVQKENDTRLKAMSMKTLQGAFYVLIVGYIMAGAALLGENIMKHQMEKPKRTKRTSNAKD</sequence>
<dbReference type="InterPro" id="IPR052192">
    <property type="entry name" value="Insect_Ionotropic_Sensory_Rcpt"/>
</dbReference>
<dbReference type="Gene3D" id="1.10.287.70">
    <property type="match status" value="1"/>
</dbReference>
<dbReference type="EnsemblMetazoa" id="XM_014387995.2">
    <property type="protein sequence ID" value="XP_014243481.1"/>
    <property type="gene ID" value="LOC106663287"/>
</dbReference>
<name>A0A8I6RE65_CIMLE</name>
<evidence type="ECO:0008006" key="20">
    <source>
        <dbReference type="Google" id="ProtNLM"/>
    </source>
</evidence>
<evidence type="ECO:0000256" key="10">
    <source>
        <dbReference type="ARBA" id="ARBA00023180"/>
    </source>
</evidence>
<dbReference type="PANTHER" id="PTHR42643">
    <property type="entry name" value="IONOTROPIC RECEPTOR 20A-RELATED"/>
    <property type="match status" value="1"/>
</dbReference>
<dbReference type="KEGG" id="clec:106663287"/>
<dbReference type="PANTHER" id="PTHR42643:SF30">
    <property type="entry name" value="IONOTROPIC RECEPTOR 40A-RELATED"/>
    <property type="match status" value="1"/>
</dbReference>
<evidence type="ECO:0000256" key="14">
    <source>
        <dbReference type="SAM" id="Phobius"/>
    </source>
</evidence>
<feature type="transmembrane region" description="Helical" evidence="14">
    <location>
        <begin position="340"/>
        <end position="361"/>
    </location>
</feature>
<dbReference type="CTD" id="35449"/>
<dbReference type="Pfam" id="PF10613">
    <property type="entry name" value="Lig_chan-Glu_bd"/>
    <property type="match status" value="1"/>
</dbReference>
<dbReference type="InterPro" id="IPR019594">
    <property type="entry name" value="Glu/Gly-bd"/>
</dbReference>
<dbReference type="SUPFAM" id="SSF53850">
    <property type="entry name" value="Periplasmic binding protein-like II"/>
    <property type="match status" value="1"/>
</dbReference>
<keyword evidence="3" id="KW-0813">Transport</keyword>
<evidence type="ECO:0000313" key="18">
    <source>
        <dbReference type="EnsemblMetazoa" id="XP_014243481.1"/>
    </source>
</evidence>
<keyword evidence="12" id="KW-0407">Ion channel</keyword>
<protein>
    <recommendedName>
        <fullName evidence="20">Ionotropic receptor</fullName>
    </recommendedName>
</protein>
<dbReference type="GO" id="GO:0005886">
    <property type="term" value="C:plasma membrane"/>
    <property type="evidence" value="ECO:0007669"/>
    <property type="project" value="UniProtKB-SubCell"/>
</dbReference>
<keyword evidence="19" id="KW-1185">Reference proteome</keyword>
<dbReference type="Gene3D" id="3.40.190.10">
    <property type="entry name" value="Periplasmic binding protein-like II"/>
    <property type="match status" value="1"/>
</dbReference>
<comment type="similarity">
    <text evidence="2">Belongs to the glutamate-gated ion channel (TC 1.A.10.1) family.</text>
</comment>
<keyword evidence="4" id="KW-1003">Cell membrane</keyword>
<proteinExistence type="inferred from homology"/>
<keyword evidence="8 14" id="KW-0472">Membrane</keyword>
<evidence type="ECO:0000259" key="16">
    <source>
        <dbReference type="Pfam" id="PF00060"/>
    </source>
</evidence>
<keyword evidence="15" id="KW-0732">Signal</keyword>